<evidence type="ECO:0000256" key="2">
    <source>
        <dbReference type="SAM" id="MobiDB-lite"/>
    </source>
</evidence>
<accession>A0A4T0VGK7</accession>
<dbReference type="Proteomes" id="UP000305883">
    <property type="component" value="Unassembled WGS sequence"/>
</dbReference>
<gene>
    <name evidence="3" type="ORF">CH35J_011304</name>
</gene>
<reference evidence="3 4" key="1">
    <citation type="journal article" date="2019" name="Genome Biol. Evol.">
        <title>Genomic Plasticity Mediated by Transposable Elements in the Plant Pathogenic Fungus Colletotrichum higginsianum.</title>
        <authorList>
            <person name="Tsushima A."/>
            <person name="Gan P."/>
            <person name="Kumakura N."/>
            <person name="Narusaka M."/>
            <person name="Takano Y."/>
            <person name="Narusaka Y."/>
            <person name="Shirasu K."/>
        </authorList>
    </citation>
    <scope>NUCLEOTIDE SEQUENCE [LARGE SCALE GENOMIC DNA]</scope>
    <source>
        <strain evidence="3 4">MAFF305635-RFP</strain>
    </source>
</reference>
<dbReference type="PANTHER" id="PTHR37540">
    <property type="entry name" value="TRANSCRIPTION FACTOR (ACR-2), PUTATIVE-RELATED-RELATED"/>
    <property type="match status" value="1"/>
</dbReference>
<dbReference type="Pfam" id="PF11951">
    <property type="entry name" value="Fungal_trans_2"/>
    <property type="match status" value="1"/>
</dbReference>
<name>A0A4T0VGK7_9PEZI</name>
<dbReference type="OrthoDB" id="4158087at2759"/>
<proteinExistence type="predicted"/>
<dbReference type="PANTHER" id="PTHR37540:SF5">
    <property type="entry name" value="TRANSCRIPTION FACTOR DOMAIN-CONTAINING PROTEIN"/>
    <property type="match status" value="1"/>
</dbReference>
<keyword evidence="1" id="KW-0539">Nucleus</keyword>
<dbReference type="AlphaFoldDB" id="A0A4T0VGK7"/>
<comment type="caution">
    <text evidence="3">The sequence shown here is derived from an EMBL/GenBank/DDBJ whole genome shotgun (WGS) entry which is preliminary data.</text>
</comment>
<feature type="region of interest" description="Disordered" evidence="2">
    <location>
        <begin position="42"/>
        <end position="81"/>
    </location>
</feature>
<evidence type="ECO:0000256" key="1">
    <source>
        <dbReference type="ARBA" id="ARBA00023242"/>
    </source>
</evidence>
<protein>
    <submittedName>
        <fullName evidence="3">Uncharacterized protein</fullName>
    </submittedName>
</protein>
<evidence type="ECO:0000313" key="3">
    <source>
        <dbReference type="EMBL" id="TIC91224.1"/>
    </source>
</evidence>
<organism evidence="3 4">
    <name type="scientific">Colletotrichum higginsianum</name>
    <dbReference type="NCBI Taxonomy" id="80884"/>
    <lineage>
        <taxon>Eukaryota</taxon>
        <taxon>Fungi</taxon>
        <taxon>Dikarya</taxon>
        <taxon>Ascomycota</taxon>
        <taxon>Pezizomycotina</taxon>
        <taxon>Sordariomycetes</taxon>
        <taxon>Hypocreomycetidae</taxon>
        <taxon>Glomerellales</taxon>
        <taxon>Glomerellaceae</taxon>
        <taxon>Colletotrichum</taxon>
        <taxon>Colletotrichum destructivum species complex</taxon>
    </lineage>
</organism>
<evidence type="ECO:0000313" key="4">
    <source>
        <dbReference type="Proteomes" id="UP000305883"/>
    </source>
</evidence>
<feature type="compositionally biased region" description="Basic residues" evidence="2">
    <location>
        <begin position="42"/>
        <end position="56"/>
    </location>
</feature>
<dbReference type="InterPro" id="IPR021858">
    <property type="entry name" value="Fun_TF"/>
</dbReference>
<dbReference type="EMBL" id="MWPZ01000010">
    <property type="protein sequence ID" value="TIC91224.1"/>
    <property type="molecule type" value="Genomic_DNA"/>
</dbReference>
<sequence length="505" mass="56353">MLASRLNPPRAGKGFAFVLADSHGQPAAEDRKLIRSHVMRGKNTRKRAIPAAHKGRGSAVALRTRGQERSVEGTGLPEESGEDRARCLTLHHDALPPYGHHHLGPTPLTANAFPFVTFPEEIDKDARNMLCIYFTRLKNTMYPIARYSRSDSSNTYWFDWTQLDLAYLHSILFTTSFFYDNVQGHTSERTRYHSYRTIHELNKQLAHAETAVTESTTTVVMAIALMAGCFGDTDSAHMHMMGLKRIVELHGGIQSYSSLPLLQAKLSRAGLIYSSCTGAEPVFLEGTPSYESAFDHLPELNQLKPLDVTCFSRSRALVRTFDRRLYNVFKDVQGLSRLVNDSYSSGHKIPEMALEGLLTSVQARLLSLKFDNNGENMAELLRLSLIAYLTTVFWSLPGLKFDYPHLAAQFRQVCLGFSPTAAGEGECFAWALTVGAISLFNGRGRDWLLQILQPLIRDHLGTTWAEVRKSLGHIMWIGSIHDGLASDLFRSYLGDTGTEDVVAVE</sequence>